<comment type="caution">
    <text evidence="1">The sequence shown here is derived from an EMBL/GenBank/DDBJ whole genome shotgun (WGS) entry which is preliminary data.</text>
</comment>
<organism evidence="1 2">
    <name type="scientific">Leptospira weilii str. Ecochallenge</name>
    <dbReference type="NCBI Taxonomy" id="1049986"/>
    <lineage>
        <taxon>Bacteria</taxon>
        <taxon>Pseudomonadati</taxon>
        <taxon>Spirochaetota</taxon>
        <taxon>Spirochaetia</taxon>
        <taxon>Leptospirales</taxon>
        <taxon>Leptospiraceae</taxon>
        <taxon>Leptospira</taxon>
    </lineage>
</organism>
<evidence type="ECO:0000313" key="2">
    <source>
        <dbReference type="Proteomes" id="UP000012249"/>
    </source>
</evidence>
<dbReference type="EMBL" id="AHMI02000069">
    <property type="protein sequence ID" value="EMY15676.1"/>
    <property type="molecule type" value="Genomic_DNA"/>
</dbReference>
<dbReference type="Proteomes" id="UP000012249">
    <property type="component" value="Unassembled WGS sequence"/>
</dbReference>
<proteinExistence type="predicted"/>
<protein>
    <submittedName>
        <fullName evidence="1">Uncharacterized protein</fullName>
    </submittedName>
</protein>
<gene>
    <name evidence="1" type="ORF">LEP1GSC043_0387</name>
</gene>
<name>N1UBT5_9LEPT</name>
<sequence length="111" mass="13150">MKYSCYKEKLSWFAKVLNFLGIYALLETALEHQESIVQFEQLNREIAYKENRKKQLEKIRSEWLREIQTDSVPEEKPSSKKTMQVERIRVCSKILVCGNFLSARVLLIPIK</sequence>
<reference evidence="1 2" key="1">
    <citation type="submission" date="2013-02" db="EMBL/GenBank/DDBJ databases">
        <authorList>
            <person name="Harkins D.M."/>
            <person name="Durkin A.S."/>
            <person name="Brinkac L.M."/>
            <person name="Haft D.H."/>
            <person name="Selengut J.D."/>
            <person name="Sanka R."/>
            <person name="DePew J."/>
            <person name="Purushe J."/>
            <person name="Haake D.A."/>
            <person name="Matsunaga J."/>
            <person name="Vinetz J.M."/>
            <person name="Sutton G.G."/>
            <person name="Nierman W.C."/>
            <person name="Fouts D.E."/>
        </authorList>
    </citation>
    <scope>NUCLEOTIDE SEQUENCE [LARGE SCALE GENOMIC DNA]</scope>
    <source>
        <strain evidence="1 2">Ecochallenge</strain>
    </source>
</reference>
<accession>N1UBT5</accession>
<evidence type="ECO:0000313" key="1">
    <source>
        <dbReference type="EMBL" id="EMY15676.1"/>
    </source>
</evidence>
<dbReference type="AlphaFoldDB" id="N1UBT5"/>